<dbReference type="AlphaFoldDB" id="A0A3B1AR34"/>
<dbReference type="EMBL" id="UOFV01000305">
    <property type="protein sequence ID" value="VAX02323.1"/>
    <property type="molecule type" value="Genomic_DNA"/>
</dbReference>
<accession>A0A3B1AR34</accession>
<evidence type="ECO:0008006" key="2">
    <source>
        <dbReference type="Google" id="ProtNLM"/>
    </source>
</evidence>
<reference evidence="1" key="1">
    <citation type="submission" date="2018-06" db="EMBL/GenBank/DDBJ databases">
        <authorList>
            <person name="Zhirakovskaya E."/>
        </authorList>
    </citation>
    <scope>NUCLEOTIDE SEQUENCE</scope>
</reference>
<dbReference type="InterPro" id="IPR002816">
    <property type="entry name" value="TraB/PrgY/GumN_fam"/>
</dbReference>
<sequence length="283" mass="32236">MRWCLLLITLYTTQGFAETSLWRVSNGTNTLFIGGTIHVLSKTDYPLPAAFDAAYKESSKLVFETDIDASENPAFAQTMLQRMMFTGEQSLKGVLRPDVYAQLEKFGAARGVPMVMLEKMRPVMAVMTLTFMELQRLGMADTGVDSYFYQRAQADKKMLGYLESNEQQLDFITNMGKGRENDFVLYSLKDLENIENIMQKLKAAWRSGDNDELAALSLASMRQDFPQIYQQLLVERNQNWLPLIESMLNDPGTEMILVGALHLVGKEGVLHTLREKGYRIEQW</sequence>
<organism evidence="1">
    <name type="scientific">hydrothermal vent metagenome</name>
    <dbReference type="NCBI Taxonomy" id="652676"/>
    <lineage>
        <taxon>unclassified sequences</taxon>
        <taxon>metagenomes</taxon>
        <taxon>ecological metagenomes</taxon>
    </lineage>
</organism>
<proteinExistence type="predicted"/>
<gene>
    <name evidence="1" type="ORF">MNBD_GAMMA19-1180</name>
</gene>
<evidence type="ECO:0000313" key="1">
    <source>
        <dbReference type="EMBL" id="VAX02323.1"/>
    </source>
</evidence>
<name>A0A3B1AR34_9ZZZZ</name>
<protein>
    <recommendedName>
        <fullName evidence="2">TraB/GumN family protein</fullName>
    </recommendedName>
</protein>
<dbReference type="Pfam" id="PF01963">
    <property type="entry name" value="TraB_PrgY_gumN"/>
    <property type="match status" value="1"/>
</dbReference>
<dbReference type="PANTHER" id="PTHR40590">
    <property type="entry name" value="CYTOPLASMIC PROTEIN-RELATED"/>
    <property type="match status" value="1"/>
</dbReference>
<dbReference type="CDD" id="cd14789">
    <property type="entry name" value="Tiki"/>
    <property type="match status" value="1"/>
</dbReference>
<dbReference type="InterPro" id="IPR047111">
    <property type="entry name" value="YbaP-like"/>
</dbReference>
<dbReference type="PANTHER" id="PTHR40590:SF1">
    <property type="entry name" value="CYTOPLASMIC PROTEIN"/>
    <property type="match status" value="1"/>
</dbReference>